<gene>
    <name evidence="2" type="ORF">BDP27DRAFT_597305</name>
</gene>
<name>A0A9P5Q2V5_9AGAR</name>
<dbReference type="Proteomes" id="UP000772434">
    <property type="component" value="Unassembled WGS sequence"/>
</dbReference>
<proteinExistence type="predicted"/>
<evidence type="ECO:0000313" key="2">
    <source>
        <dbReference type="EMBL" id="KAF9077106.1"/>
    </source>
</evidence>
<sequence>MGKKAEIRATLVAYILCVLAFERLLGASTLLTAMAPYNHPKVIKSPTKASKRSPLLYRGHPTRNVNRNAPDSRLGKHIQENSPDRGRHRRRVSTYDYLFDVPDPVEDQDADEGEYFERPTFTWEDEETLVSDLLHNNHEQQSEDGKLISLADSIQSAFAVHSKELLDDVADTLVPAANRVKHAYQILNDQIDESYALGLLEFDEASKKIESVALTSQNEVKKAYNASQARIRDLFKQLDEAYARRDKLWVDFEKALNETINPAIDNIKTHPLRMERTLVTLEKQSKQIAKEGGGKAAYLKLLNKLKSG</sequence>
<accession>A0A9P5Q2V5</accession>
<evidence type="ECO:0000256" key="1">
    <source>
        <dbReference type="SAM" id="MobiDB-lite"/>
    </source>
</evidence>
<feature type="region of interest" description="Disordered" evidence="1">
    <location>
        <begin position="44"/>
        <end position="88"/>
    </location>
</feature>
<dbReference type="OrthoDB" id="2678231at2759"/>
<evidence type="ECO:0000313" key="3">
    <source>
        <dbReference type="Proteomes" id="UP000772434"/>
    </source>
</evidence>
<protein>
    <submittedName>
        <fullName evidence="2">Uncharacterized protein</fullName>
    </submittedName>
</protein>
<organism evidence="2 3">
    <name type="scientific">Rhodocollybia butyracea</name>
    <dbReference type="NCBI Taxonomy" id="206335"/>
    <lineage>
        <taxon>Eukaryota</taxon>
        <taxon>Fungi</taxon>
        <taxon>Dikarya</taxon>
        <taxon>Basidiomycota</taxon>
        <taxon>Agaricomycotina</taxon>
        <taxon>Agaricomycetes</taxon>
        <taxon>Agaricomycetidae</taxon>
        <taxon>Agaricales</taxon>
        <taxon>Marasmiineae</taxon>
        <taxon>Omphalotaceae</taxon>
        <taxon>Rhodocollybia</taxon>
    </lineage>
</organism>
<dbReference type="EMBL" id="JADNRY010000004">
    <property type="protein sequence ID" value="KAF9077106.1"/>
    <property type="molecule type" value="Genomic_DNA"/>
</dbReference>
<comment type="caution">
    <text evidence="2">The sequence shown here is derived from an EMBL/GenBank/DDBJ whole genome shotgun (WGS) entry which is preliminary data.</text>
</comment>
<dbReference type="AlphaFoldDB" id="A0A9P5Q2V5"/>
<feature type="compositionally biased region" description="Basic and acidic residues" evidence="1">
    <location>
        <begin position="73"/>
        <end position="85"/>
    </location>
</feature>
<keyword evidence="3" id="KW-1185">Reference proteome</keyword>
<reference evidence="2" key="1">
    <citation type="submission" date="2020-11" db="EMBL/GenBank/DDBJ databases">
        <authorList>
            <consortium name="DOE Joint Genome Institute"/>
            <person name="Ahrendt S."/>
            <person name="Riley R."/>
            <person name="Andreopoulos W."/>
            <person name="Labutti K."/>
            <person name="Pangilinan J."/>
            <person name="Ruiz-Duenas F.J."/>
            <person name="Barrasa J.M."/>
            <person name="Sanchez-Garcia M."/>
            <person name="Camarero S."/>
            <person name="Miyauchi S."/>
            <person name="Serrano A."/>
            <person name="Linde D."/>
            <person name="Babiker R."/>
            <person name="Drula E."/>
            <person name="Ayuso-Fernandez I."/>
            <person name="Pacheco R."/>
            <person name="Padilla G."/>
            <person name="Ferreira P."/>
            <person name="Barriuso J."/>
            <person name="Kellner H."/>
            <person name="Castanera R."/>
            <person name="Alfaro M."/>
            <person name="Ramirez L."/>
            <person name="Pisabarro A.G."/>
            <person name="Kuo A."/>
            <person name="Tritt A."/>
            <person name="Lipzen A."/>
            <person name="He G."/>
            <person name="Yan M."/>
            <person name="Ng V."/>
            <person name="Cullen D."/>
            <person name="Martin F."/>
            <person name="Rosso M.-N."/>
            <person name="Henrissat B."/>
            <person name="Hibbett D."/>
            <person name="Martinez A.T."/>
            <person name="Grigoriev I.V."/>
        </authorList>
    </citation>
    <scope>NUCLEOTIDE SEQUENCE</scope>
    <source>
        <strain evidence="2">AH 40177</strain>
    </source>
</reference>